<organism evidence="1">
    <name type="scientific">marine metagenome</name>
    <dbReference type="NCBI Taxonomy" id="408172"/>
    <lineage>
        <taxon>unclassified sequences</taxon>
        <taxon>metagenomes</taxon>
        <taxon>ecological metagenomes</taxon>
    </lineage>
</organism>
<accession>A0A381XFI5</accession>
<evidence type="ECO:0000313" key="1">
    <source>
        <dbReference type="EMBL" id="SVA63534.1"/>
    </source>
</evidence>
<dbReference type="GO" id="GO:0016491">
    <property type="term" value="F:oxidoreductase activity"/>
    <property type="evidence" value="ECO:0007669"/>
    <property type="project" value="InterPro"/>
</dbReference>
<dbReference type="AlphaFoldDB" id="A0A381XFI5"/>
<sequence length="387" mass="44370">MKVKLVDSHPTDPREFDLPEKFSPKNIEDIAEIFQTPLTGHYNWDYSDADTRIKKLYELGKELNWDGSIDLDWSKGIGRDEFPVKAELIARLEGPLAALPEKDRLEYMRHDQAWALSQFLHGEQGALLVASQLVSCAPTYQAKLYAASQTFDEARHVEVFARYLQRIHGMEYPCNKNLKALLDITLTDPRWDLKFIGMQIVIEGLALAAFQTTKETSNCPLLRQLVHYVIRDEARHVTFGINYLTEFLQTLSQEELEERAQFAYEACVVMRNRIINTELPAKWFGISEEEILEMVATDETQDIFNNLLFNRVMPNLKKIGLLTDKVLPLYEKLNLLSFADEDSDFEVDWAVMNKPLETSKEIDKQSKVQLKASQKIMATATSGSLAN</sequence>
<dbReference type="Gene3D" id="1.10.620.20">
    <property type="entry name" value="Ribonucleotide Reductase, subunit A"/>
    <property type="match status" value="1"/>
</dbReference>
<dbReference type="CDD" id="cd00657">
    <property type="entry name" value="Ferritin_like"/>
    <property type="match status" value="1"/>
</dbReference>
<dbReference type="Pfam" id="PF11583">
    <property type="entry name" value="AurF"/>
    <property type="match status" value="1"/>
</dbReference>
<evidence type="ECO:0008006" key="2">
    <source>
        <dbReference type="Google" id="ProtNLM"/>
    </source>
</evidence>
<name>A0A381XFI5_9ZZZZ</name>
<protein>
    <recommendedName>
        <fullName evidence="2">Ferritin-like domain-containing protein</fullName>
    </recommendedName>
</protein>
<dbReference type="InterPro" id="IPR025859">
    <property type="entry name" value="AurF/CmlI"/>
</dbReference>
<dbReference type="SUPFAM" id="SSF47240">
    <property type="entry name" value="Ferritin-like"/>
    <property type="match status" value="1"/>
</dbReference>
<dbReference type="InterPro" id="IPR009078">
    <property type="entry name" value="Ferritin-like_SF"/>
</dbReference>
<gene>
    <name evidence="1" type="ORF">METZ01_LOCUS116388</name>
</gene>
<proteinExistence type="predicted"/>
<dbReference type="InterPro" id="IPR012348">
    <property type="entry name" value="RNR-like"/>
</dbReference>
<reference evidence="1" key="1">
    <citation type="submission" date="2018-05" db="EMBL/GenBank/DDBJ databases">
        <authorList>
            <person name="Lanie J.A."/>
            <person name="Ng W.-L."/>
            <person name="Kazmierczak K.M."/>
            <person name="Andrzejewski T.M."/>
            <person name="Davidsen T.M."/>
            <person name="Wayne K.J."/>
            <person name="Tettelin H."/>
            <person name="Glass J.I."/>
            <person name="Rusch D."/>
            <person name="Podicherti R."/>
            <person name="Tsui H.-C.T."/>
            <person name="Winkler M.E."/>
        </authorList>
    </citation>
    <scope>NUCLEOTIDE SEQUENCE</scope>
</reference>
<dbReference type="EMBL" id="UINC01015006">
    <property type="protein sequence ID" value="SVA63534.1"/>
    <property type="molecule type" value="Genomic_DNA"/>
</dbReference>